<dbReference type="InterPro" id="IPR042242">
    <property type="entry name" value="RecO_C"/>
</dbReference>
<comment type="caution">
    <text evidence="9">The sequence shown here is derived from an EMBL/GenBank/DDBJ whole genome shotgun (WGS) entry which is preliminary data.</text>
</comment>
<dbReference type="EMBL" id="BAABCW010000002">
    <property type="protein sequence ID" value="GAA4110638.1"/>
    <property type="molecule type" value="Genomic_DNA"/>
</dbReference>
<evidence type="ECO:0000313" key="10">
    <source>
        <dbReference type="Proteomes" id="UP001500459"/>
    </source>
</evidence>
<accession>A0ABP7XE19</accession>
<dbReference type="Gene3D" id="2.40.50.140">
    <property type="entry name" value="Nucleic acid-binding proteins"/>
    <property type="match status" value="1"/>
</dbReference>
<dbReference type="Pfam" id="PF11967">
    <property type="entry name" value="RecO_N"/>
    <property type="match status" value="1"/>
</dbReference>
<dbReference type="Proteomes" id="UP001500459">
    <property type="component" value="Unassembled WGS sequence"/>
</dbReference>
<evidence type="ECO:0000256" key="2">
    <source>
        <dbReference type="ARBA" id="ARBA00021310"/>
    </source>
</evidence>
<sequence length="239" mass="27323">MIINTAAIVIHSIRYGDSDLIVSLFTKSSGLKSYLLKGILKSKKGKIRSSLFQPLTLLEIEANHRNNDTLERLREAKILLPYATLQTDVVKSSLVFFISEILKNSIKEEEANESLFEYVTTALLWLDTNENISNFHISFLIKLTQYLGFYPDLSKISCRYFNLQEGCFQSNNSNLYCIEGENITLLKGFLGTTFEASMDIRTTRNVRNSILTILLVYFELHLHGFKKPKSLSVLTEIFD</sequence>
<dbReference type="InterPro" id="IPR022572">
    <property type="entry name" value="DNA_rep/recomb_RecO_N"/>
</dbReference>
<comment type="similarity">
    <text evidence="1 7">Belongs to the RecO family.</text>
</comment>
<evidence type="ECO:0000256" key="3">
    <source>
        <dbReference type="ARBA" id="ARBA00022763"/>
    </source>
</evidence>
<dbReference type="HAMAP" id="MF_00201">
    <property type="entry name" value="RecO"/>
    <property type="match status" value="1"/>
</dbReference>
<keyword evidence="3 7" id="KW-0227">DNA damage</keyword>
<evidence type="ECO:0000256" key="7">
    <source>
        <dbReference type="HAMAP-Rule" id="MF_00201"/>
    </source>
</evidence>
<dbReference type="InterPro" id="IPR003717">
    <property type="entry name" value="RecO"/>
</dbReference>
<evidence type="ECO:0000259" key="8">
    <source>
        <dbReference type="Pfam" id="PF11967"/>
    </source>
</evidence>
<dbReference type="InterPro" id="IPR012340">
    <property type="entry name" value="NA-bd_OB-fold"/>
</dbReference>
<protein>
    <recommendedName>
        <fullName evidence="2 7">DNA repair protein RecO</fullName>
    </recommendedName>
    <alternativeName>
        <fullName evidence="6 7">Recombination protein O</fullName>
    </alternativeName>
</protein>
<dbReference type="SUPFAM" id="SSF57863">
    <property type="entry name" value="ArfGap/RecO-like zinc finger"/>
    <property type="match status" value="1"/>
</dbReference>
<evidence type="ECO:0000313" key="9">
    <source>
        <dbReference type="EMBL" id="GAA4110638.1"/>
    </source>
</evidence>
<dbReference type="Pfam" id="PF02565">
    <property type="entry name" value="RecO_C"/>
    <property type="match status" value="1"/>
</dbReference>
<evidence type="ECO:0000256" key="5">
    <source>
        <dbReference type="ARBA" id="ARBA00023204"/>
    </source>
</evidence>
<gene>
    <name evidence="7 9" type="primary">recO</name>
    <name evidence="9" type="ORF">GCM10022393_07820</name>
</gene>
<evidence type="ECO:0000256" key="4">
    <source>
        <dbReference type="ARBA" id="ARBA00023172"/>
    </source>
</evidence>
<feature type="domain" description="DNA replication/recombination mediator RecO N-terminal" evidence="8">
    <location>
        <begin position="1"/>
        <end position="80"/>
    </location>
</feature>
<dbReference type="PANTHER" id="PTHR33991:SF1">
    <property type="entry name" value="DNA REPAIR PROTEIN RECO"/>
    <property type="match status" value="1"/>
</dbReference>
<organism evidence="9 10">
    <name type="scientific">Aquimarina addita</name>
    <dbReference type="NCBI Taxonomy" id="870485"/>
    <lineage>
        <taxon>Bacteria</taxon>
        <taxon>Pseudomonadati</taxon>
        <taxon>Bacteroidota</taxon>
        <taxon>Flavobacteriia</taxon>
        <taxon>Flavobacteriales</taxon>
        <taxon>Flavobacteriaceae</taxon>
        <taxon>Aquimarina</taxon>
    </lineage>
</organism>
<dbReference type="Gene3D" id="1.20.1440.120">
    <property type="entry name" value="Recombination protein O, C-terminal domain"/>
    <property type="match status" value="1"/>
</dbReference>
<evidence type="ECO:0000256" key="6">
    <source>
        <dbReference type="ARBA" id="ARBA00033409"/>
    </source>
</evidence>
<keyword evidence="4 7" id="KW-0233">DNA recombination</keyword>
<dbReference type="RefSeq" id="WP_344924960.1">
    <property type="nucleotide sequence ID" value="NZ_BAABCW010000002.1"/>
</dbReference>
<proteinExistence type="inferred from homology"/>
<dbReference type="NCBIfam" id="TIGR00613">
    <property type="entry name" value="reco"/>
    <property type="match status" value="1"/>
</dbReference>
<keyword evidence="5 7" id="KW-0234">DNA repair</keyword>
<keyword evidence="10" id="KW-1185">Reference proteome</keyword>
<comment type="function">
    <text evidence="7">Involved in DNA repair and RecF pathway recombination.</text>
</comment>
<dbReference type="PANTHER" id="PTHR33991">
    <property type="entry name" value="DNA REPAIR PROTEIN RECO"/>
    <property type="match status" value="1"/>
</dbReference>
<dbReference type="SUPFAM" id="SSF50249">
    <property type="entry name" value="Nucleic acid-binding proteins"/>
    <property type="match status" value="1"/>
</dbReference>
<evidence type="ECO:0000256" key="1">
    <source>
        <dbReference type="ARBA" id="ARBA00007452"/>
    </source>
</evidence>
<dbReference type="InterPro" id="IPR037278">
    <property type="entry name" value="ARFGAP/RecO"/>
</dbReference>
<name>A0ABP7XE19_9FLAO</name>
<reference evidence="10" key="1">
    <citation type="journal article" date="2019" name="Int. J. Syst. Evol. Microbiol.">
        <title>The Global Catalogue of Microorganisms (GCM) 10K type strain sequencing project: providing services to taxonomists for standard genome sequencing and annotation.</title>
        <authorList>
            <consortium name="The Broad Institute Genomics Platform"/>
            <consortium name="The Broad Institute Genome Sequencing Center for Infectious Disease"/>
            <person name="Wu L."/>
            <person name="Ma J."/>
        </authorList>
    </citation>
    <scope>NUCLEOTIDE SEQUENCE [LARGE SCALE GENOMIC DNA]</scope>
    <source>
        <strain evidence="10">JCM 17106</strain>
    </source>
</reference>